<name>A0A5N3PA65_9HYPH</name>
<dbReference type="InterPro" id="IPR010982">
    <property type="entry name" value="Lambda_DNA-bd_dom_sf"/>
</dbReference>
<comment type="caution">
    <text evidence="2">The sequence shown here is derived from an EMBL/GenBank/DDBJ whole genome shotgun (WGS) entry which is preliminary data.</text>
</comment>
<organism evidence="2 3">
    <name type="scientific">Microvirga brassicacearum</name>
    <dbReference type="NCBI Taxonomy" id="2580413"/>
    <lineage>
        <taxon>Bacteria</taxon>
        <taxon>Pseudomonadati</taxon>
        <taxon>Pseudomonadota</taxon>
        <taxon>Alphaproteobacteria</taxon>
        <taxon>Hyphomicrobiales</taxon>
        <taxon>Methylobacteriaceae</taxon>
        <taxon>Microvirga</taxon>
    </lineage>
</organism>
<dbReference type="CDD" id="cd00093">
    <property type="entry name" value="HTH_XRE"/>
    <property type="match status" value="1"/>
</dbReference>
<dbReference type="Proteomes" id="UP000325684">
    <property type="component" value="Unassembled WGS sequence"/>
</dbReference>
<keyword evidence="3" id="KW-1185">Reference proteome</keyword>
<dbReference type="InterPro" id="IPR001387">
    <property type="entry name" value="Cro/C1-type_HTH"/>
</dbReference>
<proteinExistence type="predicted"/>
<sequence>MRKSIHTKRQERLRAVLKAARKSAGLTQDQLTARLGAYNTFVSKYERGERQLDVVEFIAVAEALGVEPRELLERVVTG</sequence>
<accession>A0A5N3PA65</accession>
<dbReference type="PROSITE" id="PS50943">
    <property type="entry name" value="HTH_CROC1"/>
    <property type="match status" value="1"/>
</dbReference>
<dbReference type="GO" id="GO:0003677">
    <property type="term" value="F:DNA binding"/>
    <property type="evidence" value="ECO:0007669"/>
    <property type="project" value="InterPro"/>
</dbReference>
<gene>
    <name evidence="2" type="ORF">FEZ63_13225</name>
</gene>
<dbReference type="AlphaFoldDB" id="A0A5N3PA65"/>
<reference evidence="2 3" key="1">
    <citation type="journal article" date="2019" name="Microorganisms">
        <title>Genome Insights into the Novel Species Microvirga brassicacearum, a Rapeseed Endophyte with Biotechnological Potential.</title>
        <authorList>
            <person name="Jimenez-Gomez A."/>
            <person name="Saati-Santamaria Z."/>
            <person name="Igual J.M."/>
            <person name="Rivas R."/>
            <person name="Mateos P.F."/>
            <person name="Garcia-Fraile P."/>
        </authorList>
    </citation>
    <scope>NUCLEOTIDE SEQUENCE [LARGE SCALE GENOMIC DNA]</scope>
    <source>
        <strain evidence="2 3">CDVBN77</strain>
    </source>
</reference>
<dbReference type="SUPFAM" id="SSF47413">
    <property type="entry name" value="lambda repressor-like DNA-binding domains"/>
    <property type="match status" value="1"/>
</dbReference>
<evidence type="ECO:0000313" key="3">
    <source>
        <dbReference type="Proteomes" id="UP000325684"/>
    </source>
</evidence>
<dbReference type="Gene3D" id="1.10.260.40">
    <property type="entry name" value="lambda repressor-like DNA-binding domains"/>
    <property type="match status" value="1"/>
</dbReference>
<protein>
    <submittedName>
        <fullName evidence="2">Helix-turn-helix transcriptional regulator</fullName>
    </submittedName>
</protein>
<evidence type="ECO:0000313" key="2">
    <source>
        <dbReference type="EMBL" id="KAB0266594.1"/>
    </source>
</evidence>
<dbReference type="SMART" id="SM00530">
    <property type="entry name" value="HTH_XRE"/>
    <property type="match status" value="1"/>
</dbReference>
<dbReference type="Pfam" id="PF01381">
    <property type="entry name" value="HTH_3"/>
    <property type="match status" value="1"/>
</dbReference>
<feature type="domain" description="HTH cro/C1-type" evidence="1">
    <location>
        <begin position="17"/>
        <end position="71"/>
    </location>
</feature>
<evidence type="ECO:0000259" key="1">
    <source>
        <dbReference type="PROSITE" id="PS50943"/>
    </source>
</evidence>
<dbReference type="OrthoDB" id="9803379at2"/>
<dbReference type="RefSeq" id="WP_150945162.1">
    <property type="nucleotide sequence ID" value="NZ_VCMV01000020.1"/>
</dbReference>
<dbReference type="EMBL" id="VCMV01000020">
    <property type="protein sequence ID" value="KAB0266594.1"/>
    <property type="molecule type" value="Genomic_DNA"/>
</dbReference>